<evidence type="ECO:0000313" key="7">
    <source>
        <dbReference type="Proteomes" id="UP000829291"/>
    </source>
</evidence>
<comment type="function">
    <text evidence="6">Gustatory receptor which mediates acceptance or avoidance behavior, depending on its substrates.</text>
</comment>
<feature type="transmembrane region" description="Helical" evidence="6">
    <location>
        <begin position="201"/>
        <end position="224"/>
    </location>
</feature>
<dbReference type="Pfam" id="PF08395">
    <property type="entry name" value="7tm_7"/>
    <property type="match status" value="2"/>
</dbReference>
<feature type="transmembrane region" description="Helical" evidence="6">
    <location>
        <begin position="323"/>
        <end position="346"/>
    </location>
</feature>
<evidence type="ECO:0000256" key="3">
    <source>
        <dbReference type="ARBA" id="ARBA00022692"/>
    </source>
</evidence>
<name>A0ABM3G530_NEOLC</name>
<keyword evidence="6" id="KW-0675">Receptor</keyword>
<dbReference type="Proteomes" id="UP000829291">
    <property type="component" value="Chromosome 5"/>
</dbReference>
<evidence type="ECO:0000313" key="8">
    <source>
        <dbReference type="RefSeq" id="XP_046595371.1"/>
    </source>
</evidence>
<feature type="transmembrane region" description="Helical" evidence="6">
    <location>
        <begin position="236"/>
        <end position="258"/>
    </location>
</feature>
<gene>
    <name evidence="8" type="primary">LOC124294433</name>
</gene>
<comment type="subcellular location">
    <subcellularLocation>
        <location evidence="1 6">Cell membrane</location>
        <topology evidence="1 6">Multi-pass membrane protein</topology>
    </subcellularLocation>
</comment>
<feature type="transmembrane region" description="Helical" evidence="6">
    <location>
        <begin position="117"/>
        <end position="137"/>
    </location>
</feature>
<feature type="transmembrane region" description="Helical" evidence="6">
    <location>
        <begin position="72"/>
        <end position="96"/>
    </location>
</feature>
<protein>
    <recommendedName>
        <fullName evidence="6">Gustatory receptor</fullName>
    </recommendedName>
</protein>
<evidence type="ECO:0000256" key="1">
    <source>
        <dbReference type="ARBA" id="ARBA00004651"/>
    </source>
</evidence>
<keyword evidence="3 6" id="KW-0812">Transmembrane</keyword>
<keyword evidence="2 6" id="KW-1003">Cell membrane</keyword>
<accession>A0ABM3G530</accession>
<keyword evidence="4 6" id="KW-1133">Transmembrane helix</keyword>
<keyword evidence="6" id="KW-0807">Transducer</keyword>
<keyword evidence="5 6" id="KW-0472">Membrane</keyword>
<evidence type="ECO:0000256" key="4">
    <source>
        <dbReference type="ARBA" id="ARBA00022989"/>
    </source>
</evidence>
<comment type="similarity">
    <text evidence="6">Belongs to the insect chemoreceptor superfamily. Gustatory receptor (GR) family.</text>
</comment>
<evidence type="ECO:0000256" key="6">
    <source>
        <dbReference type="RuleBase" id="RU363108"/>
    </source>
</evidence>
<dbReference type="RefSeq" id="XP_046595371.1">
    <property type="nucleotide sequence ID" value="XM_046739415.1"/>
</dbReference>
<comment type="caution">
    <text evidence="6">Lacks conserved residue(s) required for the propagation of feature annotation.</text>
</comment>
<feature type="transmembrane region" description="Helical" evidence="6">
    <location>
        <begin position="296"/>
        <end position="317"/>
    </location>
</feature>
<dbReference type="GeneID" id="124294433"/>
<evidence type="ECO:0000256" key="5">
    <source>
        <dbReference type="ARBA" id="ARBA00023136"/>
    </source>
</evidence>
<evidence type="ECO:0000256" key="2">
    <source>
        <dbReference type="ARBA" id="ARBA00022475"/>
    </source>
</evidence>
<proteinExistence type="inferred from homology"/>
<feature type="transmembrane region" description="Helical" evidence="6">
    <location>
        <begin position="432"/>
        <end position="451"/>
    </location>
</feature>
<sequence>MNERLYVLFQALHPYGFSSSFYRTSVINSRQISRDVNRSSSTAVVSAGVQNIRIAATLHLELCDLLERTTRIFAGPILVFIVKSFFTIVLGSYWMYKTCMSLNQTMLEKFSVFSVRAFILVPALRMLVIITELFVIAHAGATTSEQGEATKALLSKVWMDFQPLELAEKKIPMMLYYVAKTMGLAPFTLKSHKFYPPIRLVKAYLVFLAMLHSIAALTTCLWAGSKSSPSKITTQVSVLSHFIALMTPAVIVFVGLYVHKKIILLMNKVYSICNELEIVSTINDDGKYFKNLFTTFAMATIIVGIFSITDCILQPYWTISISIAHGLQQCIRFNVVLIYAGILLCIRQRFETLNKKLYALFQPTRCFTPHIYLSHFVARRRQCEDQNQSSRQDSIVIQRIRKIEALHMELCDLVEQTNQVFGIPILSISLQYYIGFVVFFYWIYYFVIMTSNESSYSGQLDDDAYLKKFSITNTIAACTLMRLVVPIAEILMIAYASATTRKQANSTKDAMLRMCNDFIPEKFEDEVRSELLRDHHSRGNQNSDAIIH</sequence>
<organism evidence="7 8">
    <name type="scientific">Neodiprion lecontei</name>
    <name type="common">Redheaded pine sawfly</name>
    <dbReference type="NCBI Taxonomy" id="441921"/>
    <lineage>
        <taxon>Eukaryota</taxon>
        <taxon>Metazoa</taxon>
        <taxon>Ecdysozoa</taxon>
        <taxon>Arthropoda</taxon>
        <taxon>Hexapoda</taxon>
        <taxon>Insecta</taxon>
        <taxon>Pterygota</taxon>
        <taxon>Neoptera</taxon>
        <taxon>Endopterygota</taxon>
        <taxon>Hymenoptera</taxon>
        <taxon>Tenthredinoidea</taxon>
        <taxon>Diprionidae</taxon>
        <taxon>Diprioninae</taxon>
        <taxon>Neodiprion</taxon>
    </lineage>
</organism>
<reference evidence="8" key="1">
    <citation type="submission" date="2025-08" db="UniProtKB">
        <authorList>
            <consortium name="RefSeq"/>
        </authorList>
    </citation>
    <scope>IDENTIFICATION</scope>
    <source>
        <tissue evidence="8">Thorax and Abdomen</tissue>
    </source>
</reference>
<feature type="transmembrane region" description="Helical" evidence="6">
    <location>
        <begin position="471"/>
        <end position="496"/>
    </location>
</feature>
<dbReference type="InterPro" id="IPR013604">
    <property type="entry name" value="7TM_chemorcpt"/>
</dbReference>
<keyword evidence="7" id="KW-1185">Reference proteome</keyword>